<dbReference type="CDD" id="cd02933">
    <property type="entry name" value="OYE_like_FMN"/>
    <property type="match status" value="1"/>
</dbReference>
<dbReference type="Proteomes" id="UP001595711">
    <property type="component" value="Unassembled WGS sequence"/>
</dbReference>
<proteinExistence type="predicted"/>
<dbReference type="EMBL" id="JBHRYJ010000008">
    <property type="protein sequence ID" value="MFC3678286.1"/>
    <property type="molecule type" value="Genomic_DNA"/>
</dbReference>
<dbReference type="SUPFAM" id="SSF51395">
    <property type="entry name" value="FMN-linked oxidoreductases"/>
    <property type="match status" value="1"/>
</dbReference>
<dbReference type="NCBIfam" id="NF007899">
    <property type="entry name" value="PRK10605.1"/>
    <property type="match status" value="1"/>
</dbReference>
<gene>
    <name evidence="2" type="ORF">ACFOOQ_22265</name>
</gene>
<dbReference type="InterPro" id="IPR001155">
    <property type="entry name" value="OxRdtase_FMN_N"/>
</dbReference>
<feature type="domain" description="NADH:flavin oxidoreductase/NADH oxidase N-terminal" evidence="1">
    <location>
        <begin position="3"/>
        <end position="332"/>
    </location>
</feature>
<evidence type="ECO:0000313" key="2">
    <source>
        <dbReference type="EMBL" id="MFC3678286.1"/>
    </source>
</evidence>
<dbReference type="PANTHER" id="PTHR22893:SF91">
    <property type="entry name" value="NADPH DEHYDROGENASE 2-RELATED"/>
    <property type="match status" value="1"/>
</dbReference>
<dbReference type="PANTHER" id="PTHR22893">
    <property type="entry name" value="NADH OXIDOREDUCTASE-RELATED"/>
    <property type="match status" value="1"/>
</dbReference>
<organism evidence="2 3">
    <name type="scientific">Ferrovibrio xuzhouensis</name>
    <dbReference type="NCBI Taxonomy" id="1576914"/>
    <lineage>
        <taxon>Bacteria</taxon>
        <taxon>Pseudomonadati</taxon>
        <taxon>Pseudomonadota</taxon>
        <taxon>Alphaproteobacteria</taxon>
        <taxon>Rhodospirillales</taxon>
        <taxon>Rhodospirillaceae</taxon>
        <taxon>Ferrovibrio</taxon>
    </lineage>
</organism>
<reference evidence="3" key="1">
    <citation type="journal article" date="2019" name="Int. J. Syst. Evol. Microbiol.">
        <title>The Global Catalogue of Microorganisms (GCM) 10K type strain sequencing project: providing services to taxonomists for standard genome sequencing and annotation.</title>
        <authorList>
            <consortium name="The Broad Institute Genomics Platform"/>
            <consortium name="The Broad Institute Genome Sequencing Center for Infectious Disease"/>
            <person name="Wu L."/>
            <person name="Ma J."/>
        </authorList>
    </citation>
    <scope>NUCLEOTIDE SEQUENCE [LARGE SCALE GENOMIC DNA]</scope>
    <source>
        <strain evidence="3">KCTC 42182</strain>
    </source>
</reference>
<evidence type="ECO:0000259" key="1">
    <source>
        <dbReference type="Pfam" id="PF00724"/>
    </source>
</evidence>
<name>A0ABV7VP15_9PROT</name>
<comment type="caution">
    <text evidence="2">The sequence shown here is derived from an EMBL/GenBank/DDBJ whole genome shotgun (WGS) entry which is preliminary data.</text>
</comment>
<protein>
    <submittedName>
        <fullName evidence="2">Alkene reductase</fullName>
    </submittedName>
</protein>
<dbReference type="RefSeq" id="WP_379729910.1">
    <property type="nucleotide sequence ID" value="NZ_JBHRYJ010000008.1"/>
</dbReference>
<accession>A0ABV7VP15</accession>
<dbReference type="Pfam" id="PF00724">
    <property type="entry name" value="Oxidored_FMN"/>
    <property type="match status" value="1"/>
</dbReference>
<dbReference type="Gene3D" id="3.20.20.70">
    <property type="entry name" value="Aldolase class I"/>
    <property type="match status" value="1"/>
</dbReference>
<evidence type="ECO:0000313" key="3">
    <source>
        <dbReference type="Proteomes" id="UP001595711"/>
    </source>
</evidence>
<dbReference type="InterPro" id="IPR013785">
    <property type="entry name" value="Aldolase_TIM"/>
</dbReference>
<sequence>MTSLFEPYRLGNITLANRIVMAPLTRNRAGAGNVPTDLIAEYYRQRAGAGLIVAEATQVCPEGQGYQSTPGIHSAEQVAGWKKVTDAVHKAGGRIFLQLWHVGRISHVSLQPGGQPPVAPSAIRANAKTFVDGAFIDVSAPRALELNELPGIVAAYRKGAANAIAAGFDGVEIHGANGYLLDQFLRDGVNKRTDAYGGSIENRARLMLDVAAAVVQEIGAGRTGIRLSPVTPAGDASDSNPQPVFEYVVEQLDRLGLVYIHAIEGATGGARDFAPFDYAALRKRFRNTWIANNGYTLEMAEAALAGKQADLIAFGRPFIANPDLVERLRRKAPLAGLARETLYGGGAEGYTDYPVLEAAE</sequence>
<dbReference type="InterPro" id="IPR045247">
    <property type="entry name" value="Oye-like"/>
</dbReference>
<keyword evidence="3" id="KW-1185">Reference proteome</keyword>